<evidence type="ECO:0000313" key="1">
    <source>
        <dbReference type="EMBL" id="MDD0837902.1"/>
    </source>
</evidence>
<comment type="caution">
    <text evidence="1">The sequence shown here is derived from an EMBL/GenBank/DDBJ whole genome shotgun (WGS) entry which is preliminary data.</text>
</comment>
<organism evidence="1 2">
    <name type="scientific">Curvibacter cyanobacteriorum</name>
    <dbReference type="NCBI Taxonomy" id="3026422"/>
    <lineage>
        <taxon>Bacteria</taxon>
        <taxon>Pseudomonadati</taxon>
        <taxon>Pseudomonadota</taxon>
        <taxon>Betaproteobacteria</taxon>
        <taxon>Burkholderiales</taxon>
        <taxon>Comamonadaceae</taxon>
        <taxon>Curvibacter</taxon>
    </lineage>
</organism>
<dbReference type="EMBL" id="JAQSIP010000002">
    <property type="protein sequence ID" value="MDD0837902.1"/>
    <property type="molecule type" value="Genomic_DNA"/>
</dbReference>
<sequence>MTQQSTSQIVSEKELLMGEIKTPYRLNFDQALGLADQLQRNPIEGAGSTRHVLGSKQAQQVYARQLFEQATRQDAFSALFLKPAKPLTRFQRLQRRFQHRFHDFRMALASWIAGTHLE</sequence>
<proteinExistence type="predicted"/>
<dbReference type="Proteomes" id="UP001528673">
    <property type="component" value="Unassembled WGS sequence"/>
</dbReference>
<gene>
    <name evidence="1" type="ORF">PSQ40_04890</name>
</gene>
<name>A0ABT5MVN3_9BURK</name>
<keyword evidence="2" id="KW-1185">Reference proteome</keyword>
<accession>A0ABT5MVN3</accession>
<dbReference type="RefSeq" id="WP_273949220.1">
    <property type="nucleotide sequence ID" value="NZ_JAQSIP010000002.1"/>
</dbReference>
<protein>
    <submittedName>
        <fullName evidence="1">Uncharacterized protein</fullName>
    </submittedName>
</protein>
<evidence type="ECO:0000313" key="2">
    <source>
        <dbReference type="Proteomes" id="UP001528673"/>
    </source>
</evidence>
<reference evidence="1 2" key="1">
    <citation type="submission" date="2023-02" db="EMBL/GenBank/DDBJ databases">
        <title>Bacterial whole genomic sequence of Curvibacter sp. HBC61.</title>
        <authorList>
            <person name="Le V."/>
            <person name="Ko S.-R."/>
            <person name="Ahn C.-Y."/>
            <person name="Oh H.-M."/>
        </authorList>
    </citation>
    <scope>NUCLEOTIDE SEQUENCE [LARGE SCALE GENOMIC DNA]</scope>
    <source>
        <strain evidence="1 2">HBC61</strain>
    </source>
</reference>